<reference evidence="9" key="1">
    <citation type="journal article" date="2019" name="Int. J. Syst. Evol. Microbiol.">
        <title>The Global Catalogue of Microorganisms (GCM) 10K type strain sequencing project: providing services to taxonomists for standard genome sequencing and annotation.</title>
        <authorList>
            <consortium name="The Broad Institute Genomics Platform"/>
            <consortium name="The Broad Institute Genome Sequencing Center for Infectious Disease"/>
            <person name="Wu L."/>
            <person name="Ma J."/>
        </authorList>
    </citation>
    <scope>NUCLEOTIDE SEQUENCE [LARGE SCALE GENOMIC DNA]</scope>
    <source>
        <strain evidence="9">JCM 30346</strain>
    </source>
</reference>
<dbReference type="Pfam" id="PF04616">
    <property type="entry name" value="Glyco_hydro_43"/>
    <property type="match status" value="1"/>
</dbReference>
<evidence type="ECO:0000256" key="4">
    <source>
        <dbReference type="ARBA" id="ARBA00023295"/>
    </source>
</evidence>
<evidence type="ECO:0000313" key="8">
    <source>
        <dbReference type="EMBL" id="MFC6085821.1"/>
    </source>
</evidence>
<dbReference type="Proteomes" id="UP001596137">
    <property type="component" value="Unassembled WGS sequence"/>
</dbReference>
<keyword evidence="9" id="KW-1185">Reference proteome</keyword>
<dbReference type="InterPro" id="IPR023296">
    <property type="entry name" value="Glyco_hydro_beta-prop_sf"/>
</dbReference>
<dbReference type="CDD" id="cd23399">
    <property type="entry name" value="beta-trefoil_ABD_ABFB"/>
    <property type="match status" value="1"/>
</dbReference>
<gene>
    <name evidence="8" type="ORF">ACFP1K_31970</name>
</gene>
<dbReference type="SUPFAM" id="SSF110221">
    <property type="entry name" value="AbfB domain"/>
    <property type="match status" value="1"/>
</dbReference>
<dbReference type="SUPFAM" id="SSF75005">
    <property type="entry name" value="Arabinanase/levansucrase/invertase"/>
    <property type="match status" value="1"/>
</dbReference>
<accession>A0ABW1NRS7</accession>
<dbReference type="InterPro" id="IPR006710">
    <property type="entry name" value="Glyco_hydro_43"/>
</dbReference>
<name>A0ABW1NRS7_9ACTN</name>
<dbReference type="InterPro" id="IPR036195">
    <property type="entry name" value="AbfB_ABD_sf"/>
</dbReference>
<dbReference type="GO" id="GO:0016787">
    <property type="term" value="F:hydrolase activity"/>
    <property type="evidence" value="ECO:0007669"/>
    <property type="project" value="UniProtKB-KW"/>
</dbReference>
<evidence type="ECO:0000256" key="2">
    <source>
        <dbReference type="ARBA" id="ARBA00009865"/>
    </source>
</evidence>
<comment type="caution">
    <text evidence="8">The sequence shown here is derived from an EMBL/GenBank/DDBJ whole genome shotgun (WGS) entry which is preliminary data.</text>
</comment>
<dbReference type="PANTHER" id="PTHR43301:SF3">
    <property type="entry name" value="ARABINAN ENDO-1,5-ALPHA-L-ARABINOSIDASE A-RELATED"/>
    <property type="match status" value="1"/>
</dbReference>
<keyword evidence="6" id="KW-0732">Signal</keyword>
<dbReference type="Gene3D" id="2.115.10.20">
    <property type="entry name" value="Glycosyl hydrolase domain, family 43"/>
    <property type="match status" value="1"/>
</dbReference>
<dbReference type="Gene3D" id="2.80.10.50">
    <property type="match status" value="1"/>
</dbReference>
<keyword evidence="4 5" id="KW-0326">Glycosidase</keyword>
<dbReference type="PANTHER" id="PTHR43301">
    <property type="entry name" value="ARABINAN ENDO-1,5-ALPHA-L-ARABINOSIDASE"/>
    <property type="match status" value="1"/>
</dbReference>
<feature type="chain" id="PRO_5046321599" evidence="6">
    <location>
        <begin position="25"/>
        <end position="441"/>
    </location>
</feature>
<evidence type="ECO:0000256" key="5">
    <source>
        <dbReference type="RuleBase" id="RU361187"/>
    </source>
</evidence>
<comment type="similarity">
    <text evidence="2 5">Belongs to the glycosyl hydrolase 43 family.</text>
</comment>
<evidence type="ECO:0000313" key="9">
    <source>
        <dbReference type="Proteomes" id="UP001596137"/>
    </source>
</evidence>
<dbReference type="Pfam" id="PF05270">
    <property type="entry name" value="AbfB"/>
    <property type="match status" value="1"/>
</dbReference>
<evidence type="ECO:0000256" key="6">
    <source>
        <dbReference type="SAM" id="SignalP"/>
    </source>
</evidence>
<feature type="domain" description="Alpha-L-arabinofuranosidase B arabinose-binding" evidence="7">
    <location>
        <begin position="301"/>
        <end position="436"/>
    </location>
</feature>
<evidence type="ECO:0000259" key="7">
    <source>
        <dbReference type="Pfam" id="PF05270"/>
    </source>
</evidence>
<evidence type="ECO:0000256" key="3">
    <source>
        <dbReference type="ARBA" id="ARBA00022801"/>
    </source>
</evidence>
<evidence type="ECO:0000256" key="1">
    <source>
        <dbReference type="ARBA" id="ARBA00004834"/>
    </source>
</evidence>
<dbReference type="CDD" id="cd08983">
    <property type="entry name" value="GH43_Bt3655-like"/>
    <property type="match status" value="1"/>
</dbReference>
<dbReference type="InterPro" id="IPR007934">
    <property type="entry name" value="AbfB_ABD"/>
</dbReference>
<comment type="pathway">
    <text evidence="1">Glycan metabolism; L-arabinan degradation.</text>
</comment>
<dbReference type="RefSeq" id="WP_380760364.1">
    <property type="nucleotide sequence ID" value="NZ_JBHSRF010000070.1"/>
</dbReference>
<dbReference type="InterPro" id="IPR050727">
    <property type="entry name" value="GH43_arabinanases"/>
</dbReference>
<feature type="signal peptide" evidence="6">
    <location>
        <begin position="1"/>
        <end position="24"/>
    </location>
</feature>
<protein>
    <submittedName>
        <fullName evidence="8">Glycoside hydrolase family 43 protein</fullName>
    </submittedName>
</protein>
<dbReference type="EMBL" id="JBHSRF010000070">
    <property type="protein sequence ID" value="MFC6085821.1"/>
    <property type="molecule type" value="Genomic_DNA"/>
</dbReference>
<proteinExistence type="inferred from homology"/>
<sequence length="441" mass="47210">MLALTAALGLALTGVVATSSPAAAAGPAAHYLMTAFTNSSESNMYIYDSPNATSYTLVRANAYRPPSGLIRDPSVLRHTDGQYYIVYTTNWTGDTIGFARSPDLVTWTFLRNVRVGLNGATGSTWAPEWFKDSDGSVHVIFSASATGTAGQFRPYRITATDTALSAWSAPAALGIPANYIDSHVVKIGGTYHNFLKNETTKYIEHATATSLSGPWSFAGTGNWAGWGSGLEGPALTRLPDGRWRIYFDNYTAGRYYYADSSDLNSFGAKVELSGLSGTARHFTVLREDSGDGTALPSGTRSLRSVNFPDRYARARDNAAYIDPLSASSPLADRRAATFNIVPGLASSACHSLESVTSPGSYLRHYSMRLRVQANDGSAVFRGDATFCGRAGLAGGGTVSLESYNYPGRLLRHYNYELRLDLRESASSFAGDASFTVTAPLG</sequence>
<keyword evidence="3 5" id="KW-0378">Hydrolase</keyword>
<organism evidence="8 9">
    <name type="scientific">Sphaerisporangium aureirubrum</name>
    <dbReference type="NCBI Taxonomy" id="1544736"/>
    <lineage>
        <taxon>Bacteria</taxon>
        <taxon>Bacillati</taxon>
        <taxon>Actinomycetota</taxon>
        <taxon>Actinomycetes</taxon>
        <taxon>Streptosporangiales</taxon>
        <taxon>Streptosporangiaceae</taxon>
        <taxon>Sphaerisporangium</taxon>
    </lineage>
</organism>